<dbReference type="EC" id="2.1.1.-" evidence="2"/>
<organism evidence="2 3">
    <name type="scientific">Microcoleus asticus IPMA8</name>
    <dbReference type="NCBI Taxonomy" id="2563858"/>
    <lineage>
        <taxon>Bacteria</taxon>
        <taxon>Bacillati</taxon>
        <taxon>Cyanobacteriota</taxon>
        <taxon>Cyanophyceae</taxon>
        <taxon>Oscillatoriophycideae</taxon>
        <taxon>Oscillatoriales</taxon>
        <taxon>Microcoleaceae</taxon>
        <taxon>Microcoleus</taxon>
        <taxon>Microcoleus asticus</taxon>
    </lineage>
</organism>
<sequence length="239" mass="26897">MQNQESPIVFDRERASSYDKRFAKLAPMRDALHLLIRLVLSELPTDARILCVGAGTGLELIYLAQAFPQWQFTAVEPAAPMLDICRQRAEECGIASRCTFHEGYLDSLPASHSFDAATCLLVSHFFMQQDERRNFFSQIASRLCPNGYLVSADLASDKSTSACQSLFEVWLRMLRYSEVPAEEIEKFRASYGQNPAVLPPLEVESIIASSGFDTPVLFLQTLLIHAWYARRTPPSLEVK</sequence>
<dbReference type="RefSeq" id="WP_172193503.1">
    <property type="nucleotide sequence ID" value="NZ_CAWPPK010000228.1"/>
</dbReference>
<dbReference type="Gene3D" id="3.40.50.150">
    <property type="entry name" value="Vaccinia Virus protein VP39"/>
    <property type="match status" value="1"/>
</dbReference>
<dbReference type="GO" id="GO:0032259">
    <property type="term" value="P:methylation"/>
    <property type="evidence" value="ECO:0007669"/>
    <property type="project" value="UniProtKB-KW"/>
</dbReference>
<comment type="caution">
    <text evidence="2">The sequence shown here is derived from an EMBL/GenBank/DDBJ whole genome shotgun (WGS) entry which is preliminary data.</text>
</comment>
<dbReference type="InterPro" id="IPR029063">
    <property type="entry name" value="SAM-dependent_MTases_sf"/>
</dbReference>
<keyword evidence="2" id="KW-0808">Transferase</keyword>
<dbReference type="InterPro" id="IPR041698">
    <property type="entry name" value="Methyltransf_25"/>
</dbReference>
<dbReference type="SUPFAM" id="SSF53335">
    <property type="entry name" value="S-adenosyl-L-methionine-dependent methyltransferases"/>
    <property type="match status" value="1"/>
</dbReference>
<evidence type="ECO:0000259" key="1">
    <source>
        <dbReference type="Pfam" id="PF13649"/>
    </source>
</evidence>
<proteinExistence type="predicted"/>
<gene>
    <name evidence="2" type="primary">cmoA</name>
    <name evidence="2" type="ORF">E5S67_06443</name>
</gene>
<dbReference type="EMBL" id="SRRZ01000303">
    <property type="protein sequence ID" value="NQE38658.1"/>
    <property type="molecule type" value="Genomic_DNA"/>
</dbReference>
<dbReference type="CDD" id="cd02440">
    <property type="entry name" value="AdoMet_MTases"/>
    <property type="match status" value="1"/>
</dbReference>
<dbReference type="PANTHER" id="PTHR42912:SF93">
    <property type="entry name" value="N6-ADENOSINE-METHYLTRANSFERASE TMT1A"/>
    <property type="match status" value="1"/>
</dbReference>
<name>A0ABX2D924_9CYAN</name>
<evidence type="ECO:0000313" key="2">
    <source>
        <dbReference type="EMBL" id="NQE38658.1"/>
    </source>
</evidence>
<protein>
    <submittedName>
        <fullName evidence="2">tRNA (Cmo5U34)-methyltransferase</fullName>
        <ecNumber evidence="2">2.1.1.-</ecNumber>
    </submittedName>
</protein>
<reference evidence="2 3" key="1">
    <citation type="journal article" date="2020" name="Sci. Rep.">
        <title>A novel cyanobacterial geosmin producer, revising GeoA distribution and dispersion patterns in Bacteria.</title>
        <authorList>
            <person name="Churro C."/>
            <person name="Semedo-Aguiar A.P."/>
            <person name="Silva A.D."/>
            <person name="Pereira-Leal J.B."/>
            <person name="Leite R.B."/>
        </authorList>
    </citation>
    <scope>NUCLEOTIDE SEQUENCE [LARGE SCALE GENOMIC DNA]</scope>
    <source>
        <strain evidence="2 3">IPMA8</strain>
    </source>
</reference>
<dbReference type="Proteomes" id="UP000702425">
    <property type="component" value="Unassembled WGS sequence"/>
</dbReference>
<dbReference type="Pfam" id="PF13649">
    <property type="entry name" value="Methyltransf_25"/>
    <property type="match status" value="1"/>
</dbReference>
<dbReference type="GO" id="GO:0008168">
    <property type="term" value="F:methyltransferase activity"/>
    <property type="evidence" value="ECO:0007669"/>
    <property type="project" value="UniProtKB-KW"/>
</dbReference>
<feature type="domain" description="Methyltransferase" evidence="1">
    <location>
        <begin position="49"/>
        <end position="147"/>
    </location>
</feature>
<dbReference type="PANTHER" id="PTHR42912">
    <property type="entry name" value="METHYLTRANSFERASE"/>
    <property type="match status" value="1"/>
</dbReference>
<evidence type="ECO:0000313" key="3">
    <source>
        <dbReference type="Proteomes" id="UP000702425"/>
    </source>
</evidence>
<dbReference type="InterPro" id="IPR050508">
    <property type="entry name" value="Methyltransf_Superfamily"/>
</dbReference>
<accession>A0ABX2D924</accession>
<keyword evidence="3" id="KW-1185">Reference proteome</keyword>
<keyword evidence="2" id="KW-0489">Methyltransferase</keyword>